<comment type="caution">
    <text evidence="1">The sequence shown here is derived from an EMBL/GenBank/DDBJ whole genome shotgun (WGS) entry which is preliminary data.</text>
</comment>
<dbReference type="OMA" id="WARDSEQ"/>
<reference evidence="2" key="1">
    <citation type="journal article" date="2014" name="Genome Announc.">
        <title>Draft genome sequence of Colletotrichum sublineola, a destructive pathogen of cultivated sorghum.</title>
        <authorList>
            <person name="Baroncelli R."/>
            <person name="Sanz-Martin J.M."/>
            <person name="Rech G.E."/>
            <person name="Sukno S.A."/>
            <person name="Thon M.R."/>
        </authorList>
    </citation>
    <scope>NUCLEOTIDE SEQUENCE [LARGE SCALE GENOMIC DNA]</scope>
    <source>
        <strain evidence="2">TX430BB</strain>
    </source>
</reference>
<dbReference type="HOGENOM" id="CLU_054614_0_0_1"/>
<sequence>MTLLTEMAPLVWTRPAPGSDAAFREDEFVSLWCEIYTMLLRLNFWKRQDMIFPSADTGRHTELNRESLLDAQMSPEVISLLERLPYARIPSYYRLRVYPEADIINYLEDDIKDCRDPYEMAQYSARPDSLTDASYLLPQDVALARPAESDGLAWILDVSYNAFRFVSGPLEAPARGLSGLPADYPVERPDDPDHYRNWPMYHAPTVLRRWIQDVHNLELVPASSMGEYWSTSSDILGQVIGKALRRYGWPAEFREQDWARDSEQIHHAATQVEQRYEEEFNPHEFGRDRQELISRWKEDPDLIPYAGLEIL</sequence>
<evidence type="ECO:0000313" key="2">
    <source>
        <dbReference type="Proteomes" id="UP000027238"/>
    </source>
</evidence>
<dbReference type="eggNOG" id="ENOG502T3E5">
    <property type="taxonomic scope" value="Eukaryota"/>
</dbReference>
<organism evidence="1 2">
    <name type="scientific">Colletotrichum sublineola</name>
    <name type="common">Sorghum anthracnose fungus</name>
    <dbReference type="NCBI Taxonomy" id="1173701"/>
    <lineage>
        <taxon>Eukaryota</taxon>
        <taxon>Fungi</taxon>
        <taxon>Dikarya</taxon>
        <taxon>Ascomycota</taxon>
        <taxon>Pezizomycotina</taxon>
        <taxon>Sordariomycetes</taxon>
        <taxon>Hypocreomycetidae</taxon>
        <taxon>Glomerellales</taxon>
        <taxon>Glomerellaceae</taxon>
        <taxon>Colletotrichum</taxon>
        <taxon>Colletotrichum graminicola species complex</taxon>
    </lineage>
</organism>
<keyword evidence="2" id="KW-1185">Reference proteome</keyword>
<dbReference type="OrthoDB" id="5343383at2759"/>
<dbReference type="AlphaFoldDB" id="A0A066XR93"/>
<dbReference type="EMBL" id="JMSE01000380">
    <property type="protein sequence ID" value="KDN70189.1"/>
    <property type="molecule type" value="Genomic_DNA"/>
</dbReference>
<gene>
    <name evidence="1" type="ORF">CSUB01_07852</name>
</gene>
<evidence type="ECO:0000313" key="1">
    <source>
        <dbReference type="EMBL" id="KDN70189.1"/>
    </source>
</evidence>
<name>A0A066XR93_COLSU</name>
<protein>
    <submittedName>
        <fullName evidence="1">Uncharacterized protein</fullName>
    </submittedName>
</protein>
<proteinExistence type="predicted"/>
<accession>A0A066XR93</accession>
<dbReference type="Proteomes" id="UP000027238">
    <property type="component" value="Unassembled WGS sequence"/>
</dbReference>